<dbReference type="PANTHER" id="PTHR46052:SF1">
    <property type="entry name" value="PHOSDUCIN-LIKE PROTEIN"/>
    <property type="match status" value="1"/>
</dbReference>
<dbReference type="Pfam" id="PF02114">
    <property type="entry name" value="Phosducin"/>
    <property type="match status" value="1"/>
</dbReference>
<dbReference type="InterPro" id="IPR023196">
    <property type="entry name" value="Phosducin_N_dom_sf"/>
</dbReference>
<dbReference type="GO" id="GO:0008277">
    <property type="term" value="P:regulation of G protein-coupled receptor signaling pathway"/>
    <property type="evidence" value="ECO:0007669"/>
    <property type="project" value="InterPro"/>
</dbReference>
<dbReference type="EMBL" id="LKMD01000101">
    <property type="protein sequence ID" value="PIA98906.1"/>
    <property type="molecule type" value="Genomic_DNA"/>
</dbReference>
<evidence type="ECO:0000256" key="3">
    <source>
        <dbReference type="SAM" id="MobiDB-lite"/>
    </source>
</evidence>
<evidence type="ECO:0000256" key="2">
    <source>
        <dbReference type="ARBA" id="ARBA00022553"/>
    </source>
</evidence>
<evidence type="ECO:0000313" key="8">
    <source>
        <dbReference type="Proteomes" id="UP001302367"/>
    </source>
</evidence>
<evidence type="ECO:0000313" key="6">
    <source>
        <dbReference type="EMBL" id="WPB00003.1"/>
    </source>
</evidence>
<feature type="domain" description="Phosducin" evidence="4">
    <location>
        <begin position="70"/>
        <end position="262"/>
    </location>
</feature>
<feature type="compositionally biased region" description="Acidic residues" evidence="3">
    <location>
        <begin position="120"/>
        <end position="131"/>
    </location>
</feature>
<dbReference type="SUPFAM" id="SSF52833">
    <property type="entry name" value="Thioredoxin-like"/>
    <property type="match status" value="1"/>
</dbReference>
<reference evidence="6 8" key="2">
    <citation type="submission" date="2023-09" db="EMBL/GenBank/DDBJ databases">
        <title>Complete-Gapless Cercospora beticola genome.</title>
        <authorList>
            <person name="Wyatt N.A."/>
            <person name="Spanner R.E."/>
            <person name="Bolton M.D."/>
        </authorList>
    </citation>
    <scope>NUCLEOTIDE SEQUENCE [LARGE SCALE GENOMIC DNA]</scope>
    <source>
        <strain evidence="6">Cb09-40</strain>
    </source>
</reference>
<organism evidence="5 7">
    <name type="scientific">Cercospora beticola</name>
    <name type="common">Sugarbeet leaf spot fungus</name>
    <dbReference type="NCBI Taxonomy" id="122368"/>
    <lineage>
        <taxon>Eukaryota</taxon>
        <taxon>Fungi</taxon>
        <taxon>Dikarya</taxon>
        <taxon>Ascomycota</taxon>
        <taxon>Pezizomycotina</taxon>
        <taxon>Dothideomycetes</taxon>
        <taxon>Dothideomycetidae</taxon>
        <taxon>Mycosphaerellales</taxon>
        <taxon>Mycosphaerellaceae</taxon>
        <taxon>Cercospora</taxon>
    </lineage>
</organism>
<sequence length="281" mass="31505">MSAAQDEFNELMRDKERRTTHPEDSHDDARSFLNLSDDSDNDATPPASSVERSRTPLGTARSTIPTKRYGANTGPKGVISDAQNFQDSRRSQRASMRSISSLAAQAQSLSVQQQAPAEKIEEDEELDLDDDEDDSFMKQWRQSRLKEMQNGVKGSQMHHNGNTTRLFGSLTMVDPDGYLDAVEKSGPDVVVIVYIFDDYSEVSDLCERCVRTLAAKHQDTRFVKLHIEDAQMEPMGVPAIIAYRNGDKFADLVPLINELPDDAELNAITLENVFKRHQILS</sequence>
<gene>
    <name evidence="5" type="ORF">CB0940_02851</name>
    <name evidence="6" type="ORF">RHO25_004622</name>
</gene>
<evidence type="ECO:0000256" key="1">
    <source>
        <dbReference type="ARBA" id="ARBA00009686"/>
    </source>
</evidence>
<dbReference type="InterPro" id="IPR051499">
    <property type="entry name" value="Phosducin-like_reg"/>
</dbReference>
<accession>A0A2G5I291</accession>
<keyword evidence="2" id="KW-0597">Phosphoprotein</keyword>
<dbReference type="CDD" id="cd02987">
    <property type="entry name" value="Phd_like_Phd"/>
    <property type="match status" value="1"/>
</dbReference>
<evidence type="ECO:0000313" key="7">
    <source>
        <dbReference type="Proteomes" id="UP000230605"/>
    </source>
</evidence>
<keyword evidence="8" id="KW-1185">Reference proteome</keyword>
<feature type="compositionally biased region" description="Low complexity" evidence="3">
    <location>
        <begin position="98"/>
        <end position="117"/>
    </location>
</feature>
<feature type="compositionally biased region" description="Basic and acidic residues" evidence="3">
    <location>
        <begin position="10"/>
        <end position="30"/>
    </location>
</feature>
<dbReference type="Gene3D" id="1.10.168.10">
    <property type="entry name" value="Phosducin, domain 2"/>
    <property type="match status" value="1"/>
</dbReference>
<proteinExistence type="inferred from homology"/>
<protein>
    <recommendedName>
        <fullName evidence="4">Phosducin domain-containing protein</fullName>
    </recommendedName>
</protein>
<dbReference type="PANTHER" id="PTHR46052">
    <property type="entry name" value="PHOSDUCIN-LIKE PROTEIN"/>
    <property type="match status" value="1"/>
</dbReference>
<dbReference type="InterPro" id="IPR024253">
    <property type="entry name" value="Phosducin_thioredoxin-like_dom"/>
</dbReference>
<dbReference type="AlphaFoldDB" id="A0A2G5I291"/>
<reference evidence="5 7" key="1">
    <citation type="submission" date="2015-10" db="EMBL/GenBank/DDBJ databases">
        <title>The cercosporin biosynthetic gene cluster was horizontally transferred to several fungal lineages and shown to be expanded in Cercospora beticola based on microsynteny with recipient genomes.</title>
        <authorList>
            <person name="De Jonge R."/>
            <person name="Ebert M.K."/>
            <person name="Suttle J.C."/>
            <person name="Jurick Ii W.M."/>
            <person name="Secor G.A."/>
            <person name="Thomma B.P."/>
            <person name="Van De Peer Y."/>
            <person name="Bolton M.D."/>
        </authorList>
    </citation>
    <scope>NUCLEOTIDE SEQUENCE [LARGE SCALE GENOMIC DNA]</scope>
    <source>
        <strain evidence="5 7">09-40</strain>
    </source>
</reference>
<evidence type="ECO:0000313" key="5">
    <source>
        <dbReference type="EMBL" id="PIA98906.1"/>
    </source>
</evidence>
<dbReference type="EMBL" id="CP134186">
    <property type="protein sequence ID" value="WPB00003.1"/>
    <property type="molecule type" value="Genomic_DNA"/>
</dbReference>
<dbReference type="InterPro" id="IPR001200">
    <property type="entry name" value="Phosducin"/>
</dbReference>
<dbReference type="Gene3D" id="3.40.30.10">
    <property type="entry name" value="Glutaredoxin"/>
    <property type="match status" value="1"/>
</dbReference>
<dbReference type="Proteomes" id="UP000230605">
    <property type="component" value="Chromosome 3"/>
</dbReference>
<evidence type="ECO:0000259" key="4">
    <source>
        <dbReference type="Pfam" id="PF02114"/>
    </source>
</evidence>
<dbReference type="InterPro" id="IPR036249">
    <property type="entry name" value="Thioredoxin-like_sf"/>
</dbReference>
<dbReference type="OrthoDB" id="70588at2759"/>
<comment type="similarity">
    <text evidence="1">Belongs to the phosducin family.</text>
</comment>
<name>A0A2G5I291_CERBT</name>
<dbReference type="Proteomes" id="UP001302367">
    <property type="component" value="Chromosome 3"/>
</dbReference>
<feature type="region of interest" description="Disordered" evidence="3">
    <location>
        <begin position="1"/>
        <end position="131"/>
    </location>
</feature>